<keyword evidence="2" id="KW-1185">Reference proteome</keyword>
<name>A0ABR1G4E8_AURAN</name>
<dbReference type="PROSITE" id="PS50059">
    <property type="entry name" value="FKBP_PPIASE"/>
    <property type="match status" value="1"/>
</dbReference>
<dbReference type="EMBL" id="JBBJCI010000124">
    <property type="protein sequence ID" value="KAK7247907.1"/>
    <property type="molecule type" value="Genomic_DNA"/>
</dbReference>
<dbReference type="GO" id="GO:0003755">
    <property type="term" value="F:peptidyl-prolyl cis-trans isomerase activity"/>
    <property type="evidence" value="ECO:0007669"/>
    <property type="project" value="UniProtKB-KW"/>
</dbReference>
<dbReference type="KEGG" id="aaf:AURANDRAFT_21274"/>
<gene>
    <name evidence="1" type="ORF">SO694_00084152</name>
</gene>
<dbReference type="InterPro" id="IPR046357">
    <property type="entry name" value="PPIase_dom_sf"/>
</dbReference>
<protein>
    <submittedName>
        <fullName evidence="1">FK506 binding protein</fullName>
    </submittedName>
</protein>
<dbReference type="Proteomes" id="UP001363151">
    <property type="component" value="Unassembled WGS sequence"/>
</dbReference>
<proteinExistence type="predicted"/>
<organism evidence="1 2">
    <name type="scientific">Aureococcus anophagefferens</name>
    <name type="common">Harmful bloom alga</name>
    <dbReference type="NCBI Taxonomy" id="44056"/>
    <lineage>
        <taxon>Eukaryota</taxon>
        <taxon>Sar</taxon>
        <taxon>Stramenopiles</taxon>
        <taxon>Ochrophyta</taxon>
        <taxon>Pelagophyceae</taxon>
        <taxon>Pelagomonadales</taxon>
        <taxon>Pelagomonadaceae</taxon>
        <taxon>Aureococcus</taxon>
    </lineage>
</organism>
<accession>A0ABR1G4E8</accession>
<dbReference type="SUPFAM" id="SSF54534">
    <property type="entry name" value="FKBP-like"/>
    <property type="match status" value="1"/>
</dbReference>
<evidence type="ECO:0000313" key="1">
    <source>
        <dbReference type="EMBL" id="KAK7247907.1"/>
    </source>
</evidence>
<sequence length="203" mass="21208">MKLINLVATLLASATGFAPTPRRVARLPQLRATTASGIEYEDVTVGEGRTPNTGDFVSVVYETRVGGRCIDPKIDKADLQYTADGELVTSFKNRGKPWAEFQVGKGLVIAGWDEMVQTMRPGGTRTVKLPADLAYGDAGSPDGVIKPGTDVEFTIELVGIASNADIIGGTAKAFGLAGAAIAANGLSIALTGHELREYLAGTV</sequence>
<comment type="caution">
    <text evidence="1">The sequence shown here is derived from an EMBL/GenBank/DDBJ whole genome shotgun (WGS) entry which is preliminary data.</text>
</comment>
<reference evidence="1 2" key="1">
    <citation type="submission" date="2024-03" db="EMBL/GenBank/DDBJ databases">
        <title>Aureococcus anophagefferens CCMP1851 and Kratosvirus quantuckense: Draft genome of a second virus-susceptible host strain in the model system.</title>
        <authorList>
            <person name="Chase E."/>
            <person name="Truchon A.R."/>
            <person name="Schepens W."/>
            <person name="Wilhelm S.W."/>
        </authorList>
    </citation>
    <scope>NUCLEOTIDE SEQUENCE [LARGE SCALE GENOMIC DNA]</scope>
    <source>
        <strain evidence="1 2">CCMP1851</strain>
    </source>
</reference>
<dbReference type="Gene3D" id="3.10.50.40">
    <property type="match status" value="1"/>
</dbReference>
<dbReference type="InterPro" id="IPR001179">
    <property type="entry name" value="PPIase_FKBP_dom"/>
</dbReference>
<dbReference type="PANTHER" id="PTHR43811:SF19">
    <property type="entry name" value="39 KDA FK506-BINDING NUCLEAR PROTEIN"/>
    <property type="match status" value="1"/>
</dbReference>
<dbReference type="Pfam" id="PF00254">
    <property type="entry name" value="FKBP_C"/>
    <property type="match status" value="1"/>
</dbReference>
<evidence type="ECO:0000313" key="2">
    <source>
        <dbReference type="Proteomes" id="UP001363151"/>
    </source>
</evidence>
<dbReference type="PANTHER" id="PTHR43811">
    <property type="entry name" value="FKBP-TYPE PEPTIDYL-PROLYL CIS-TRANS ISOMERASE FKPA"/>
    <property type="match status" value="1"/>
</dbReference>